<dbReference type="PANTHER" id="PTHR11668:SF300">
    <property type="entry name" value="SERINE_THREONINE-PROTEIN PHOSPHATASE"/>
    <property type="match status" value="1"/>
</dbReference>
<name>A0A1J4K1I6_9EUKA</name>
<keyword evidence="6" id="KW-0464">Manganese</keyword>
<evidence type="ECO:0000256" key="5">
    <source>
        <dbReference type="ARBA" id="ARBA00022912"/>
    </source>
</evidence>
<evidence type="ECO:0000256" key="3">
    <source>
        <dbReference type="ARBA" id="ARBA00022723"/>
    </source>
</evidence>
<evidence type="ECO:0000256" key="4">
    <source>
        <dbReference type="ARBA" id="ARBA00022801"/>
    </source>
</evidence>
<dbReference type="SUPFAM" id="SSF56300">
    <property type="entry name" value="Metallo-dependent phosphatases"/>
    <property type="match status" value="1"/>
</dbReference>
<dbReference type="InterPro" id="IPR029052">
    <property type="entry name" value="Metallo-depent_PP-like"/>
</dbReference>
<dbReference type="PRINTS" id="PR00114">
    <property type="entry name" value="STPHPHTASE"/>
</dbReference>
<dbReference type="InterPro" id="IPR004843">
    <property type="entry name" value="Calcineurin-like_PHP"/>
</dbReference>
<dbReference type="AlphaFoldDB" id="A0A1J4K1I6"/>
<dbReference type="OrthoDB" id="10267127at2759"/>
<dbReference type="GO" id="GO:0005737">
    <property type="term" value="C:cytoplasm"/>
    <property type="evidence" value="ECO:0007669"/>
    <property type="project" value="TreeGrafter"/>
</dbReference>
<dbReference type="GO" id="GO:0005634">
    <property type="term" value="C:nucleus"/>
    <property type="evidence" value="ECO:0007669"/>
    <property type="project" value="TreeGrafter"/>
</dbReference>
<proteinExistence type="predicted"/>
<evidence type="ECO:0000259" key="10">
    <source>
        <dbReference type="SMART" id="SM00156"/>
    </source>
</evidence>
<evidence type="ECO:0000256" key="6">
    <source>
        <dbReference type="ARBA" id="ARBA00023211"/>
    </source>
</evidence>
<comment type="catalytic activity">
    <reaction evidence="8">
        <text>O-phospho-L-threonyl-[protein] + H2O = L-threonyl-[protein] + phosphate</text>
        <dbReference type="Rhea" id="RHEA:47004"/>
        <dbReference type="Rhea" id="RHEA-COMP:11060"/>
        <dbReference type="Rhea" id="RHEA-COMP:11605"/>
        <dbReference type="ChEBI" id="CHEBI:15377"/>
        <dbReference type="ChEBI" id="CHEBI:30013"/>
        <dbReference type="ChEBI" id="CHEBI:43474"/>
        <dbReference type="ChEBI" id="CHEBI:61977"/>
        <dbReference type="EC" id="3.1.3.16"/>
    </reaction>
</comment>
<dbReference type="InterPro" id="IPR050341">
    <property type="entry name" value="PP1_catalytic_subunit"/>
</dbReference>
<comment type="cofactor">
    <cofactor evidence="1">
        <name>Mn(2+)</name>
        <dbReference type="ChEBI" id="CHEBI:29035"/>
    </cofactor>
</comment>
<evidence type="ECO:0000313" key="11">
    <source>
        <dbReference type="EMBL" id="OHT05297.1"/>
    </source>
</evidence>
<dbReference type="Pfam" id="PF00149">
    <property type="entry name" value="Metallophos"/>
    <property type="match status" value="1"/>
</dbReference>
<keyword evidence="4" id="KW-0378">Hydrolase</keyword>
<evidence type="ECO:0000256" key="8">
    <source>
        <dbReference type="ARBA" id="ARBA00048336"/>
    </source>
</evidence>
<dbReference type="Gene3D" id="3.60.21.10">
    <property type="match status" value="1"/>
</dbReference>
<evidence type="ECO:0000256" key="9">
    <source>
        <dbReference type="SAM" id="MobiDB-lite"/>
    </source>
</evidence>
<dbReference type="CDD" id="cd00144">
    <property type="entry name" value="MPP_PPP_family"/>
    <property type="match status" value="1"/>
</dbReference>
<organism evidence="11 12">
    <name type="scientific">Tritrichomonas foetus</name>
    <dbReference type="NCBI Taxonomy" id="1144522"/>
    <lineage>
        <taxon>Eukaryota</taxon>
        <taxon>Metamonada</taxon>
        <taxon>Parabasalia</taxon>
        <taxon>Tritrichomonadida</taxon>
        <taxon>Tritrichomonadidae</taxon>
        <taxon>Tritrichomonas</taxon>
    </lineage>
</organism>
<keyword evidence="3" id="KW-0479">Metal-binding</keyword>
<dbReference type="InterPro" id="IPR006186">
    <property type="entry name" value="Ser/Thr-sp_prot-phosphatase"/>
</dbReference>
<gene>
    <name evidence="11" type="primary">TOPP5</name>
    <name evidence="11" type="ORF">TRFO_26993</name>
</gene>
<evidence type="ECO:0000256" key="2">
    <source>
        <dbReference type="ARBA" id="ARBA00013081"/>
    </source>
</evidence>
<evidence type="ECO:0000313" key="12">
    <source>
        <dbReference type="Proteomes" id="UP000179807"/>
    </source>
</evidence>
<keyword evidence="12" id="KW-1185">Reference proteome</keyword>
<dbReference type="GO" id="GO:0004722">
    <property type="term" value="F:protein serine/threonine phosphatase activity"/>
    <property type="evidence" value="ECO:0007669"/>
    <property type="project" value="UniProtKB-EC"/>
</dbReference>
<dbReference type="PANTHER" id="PTHR11668">
    <property type="entry name" value="SERINE/THREONINE PROTEIN PHOSPHATASE"/>
    <property type="match status" value="1"/>
</dbReference>
<dbReference type="RefSeq" id="XP_068358433.1">
    <property type="nucleotide sequence ID" value="XM_068505279.1"/>
</dbReference>
<dbReference type="GeneID" id="94839983"/>
<keyword evidence="5" id="KW-0904">Protein phosphatase</keyword>
<dbReference type="GO" id="GO:0046872">
    <property type="term" value="F:metal ion binding"/>
    <property type="evidence" value="ECO:0007669"/>
    <property type="project" value="UniProtKB-KW"/>
</dbReference>
<feature type="region of interest" description="Disordered" evidence="9">
    <location>
        <begin position="348"/>
        <end position="384"/>
    </location>
</feature>
<evidence type="ECO:0000256" key="7">
    <source>
        <dbReference type="ARBA" id="ARBA00047761"/>
    </source>
</evidence>
<comment type="catalytic activity">
    <reaction evidence="7">
        <text>O-phospho-L-seryl-[protein] + H2O = L-seryl-[protein] + phosphate</text>
        <dbReference type="Rhea" id="RHEA:20629"/>
        <dbReference type="Rhea" id="RHEA-COMP:9863"/>
        <dbReference type="Rhea" id="RHEA-COMP:11604"/>
        <dbReference type="ChEBI" id="CHEBI:15377"/>
        <dbReference type="ChEBI" id="CHEBI:29999"/>
        <dbReference type="ChEBI" id="CHEBI:43474"/>
        <dbReference type="ChEBI" id="CHEBI:83421"/>
        <dbReference type="EC" id="3.1.3.16"/>
    </reaction>
</comment>
<comment type="caution">
    <text evidence="11">The sequence shown here is derived from an EMBL/GenBank/DDBJ whole genome shotgun (WGS) entry which is preliminary data.</text>
</comment>
<dbReference type="Proteomes" id="UP000179807">
    <property type="component" value="Unassembled WGS sequence"/>
</dbReference>
<dbReference type="EMBL" id="MLAK01000762">
    <property type="protein sequence ID" value="OHT05297.1"/>
    <property type="molecule type" value="Genomic_DNA"/>
</dbReference>
<accession>A0A1J4K1I6</accession>
<dbReference type="VEuPathDB" id="TrichDB:TRFO_26993"/>
<feature type="domain" description="Serine/threonine specific protein phosphatases" evidence="10">
    <location>
        <begin position="34"/>
        <end position="299"/>
    </location>
</feature>
<sequence>MDAFQSILTPYLNIIKTPVIDYAERKLRLRLPKIPYHLFAELIKATERCFSDEPNILHLNGPIHVVGCLYGHILDLLGVLQTFGFPPKTHYLFLGNLIDQGEFSLEVLTLVFALKLIYPEFIHVIRGDHETKDVCLLKEFHNDLLADYDDKLFFPCIKAFSQIPLAAIIDNKFICLSGGFGPNILDITTVDFIKRPAIILNDPNLIEILFSDPTEYLPMFMPSSRGFGNLFGENAVSEFLKVNKFQGLIRGRQFEEEGVKMYFNQTCASVCTASGERGKPSVLRVEDGNLIPHNLKHLPPLNRADAVFILSESETTYVPDSDITKYRARKLSVGMLVLSGVKLGAQQSESGKRLSMTTLPRVKPDSHPVSKTQRNPPRRTIVRF</sequence>
<evidence type="ECO:0000256" key="1">
    <source>
        <dbReference type="ARBA" id="ARBA00001936"/>
    </source>
</evidence>
<dbReference type="SMART" id="SM00156">
    <property type="entry name" value="PP2Ac"/>
    <property type="match status" value="1"/>
</dbReference>
<protein>
    <recommendedName>
        <fullName evidence="2">protein-serine/threonine phosphatase</fullName>
        <ecNumber evidence="2">3.1.3.16</ecNumber>
    </recommendedName>
</protein>
<dbReference type="EC" id="3.1.3.16" evidence="2"/>
<reference evidence="11" key="1">
    <citation type="submission" date="2016-10" db="EMBL/GenBank/DDBJ databases">
        <authorList>
            <person name="Benchimol M."/>
            <person name="Almeida L.G."/>
            <person name="Vasconcelos A.T."/>
            <person name="Perreira-Neves A."/>
            <person name="Rosa I.A."/>
            <person name="Tasca T."/>
            <person name="Bogo M.R."/>
            <person name="de Souza W."/>
        </authorList>
    </citation>
    <scope>NUCLEOTIDE SEQUENCE [LARGE SCALE GENOMIC DNA]</scope>
    <source>
        <strain evidence="11">K</strain>
    </source>
</reference>